<dbReference type="Gene3D" id="1.10.510.10">
    <property type="entry name" value="Transferase(Phosphotransferase) domain 1"/>
    <property type="match status" value="1"/>
</dbReference>
<evidence type="ECO:0000256" key="15">
    <source>
        <dbReference type="ARBA" id="ARBA00023180"/>
    </source>
</evidence>
<keyword evidence="9" id="KW-0418">Kinase</keyword>
<proteinExistence type="predicted"/>
<evidence type="ECO:0000256" key="4">
    <source>
        <dbReference type="ARBA" id="ARBA00022679"/>
    </source>
</evidence>
<protein>
    <recommendedName>
        <fullName evidence="22">G-type lectin S-receptor-like serine/threonine-protein kinase</fullName>
    </recommendedName>
</protein>
<accession>F6HYF4</accession>
<dbReference type="GO" id="GO:0005524">
    <property type="term" value="F:ATP binding"/>
    <property type="evidence" value="ECO:0007669"/>
    <property type="project" value="UniProtKB-KW"/>
</dbReference>
<evidence type="ECO:0000256" key="11">
    <source>
        <dbReference type="ARBA" id="ARBA00022989"/>
    </source>
</evidence>
<evidence type="ECO:0000256" key="3">
    <source>
        <dbReference type="ARBA" id="ARBA00022527"/>
    </source>
</evidence>
<organism evidence="20 21">
    <name type="scientific">Vitis vinifera</name>
    <name type="common">Grape</name>
    <dbReference type="NCBI Taxonomy" id="29760"/>
    <lineage>
        <taxon>Eukaryota</taxon>
        <taxon>Viridiplantae</taxon>
        <taxon>Streptophyta</taxon>
        <taxon>Embryophyta</taxon>
        <taxon>Tracheophyta</taxon>
        <taxon>Spermatophyta</taxon>
        <taxon>Magnoliopsida</taxon>
        <taxon>eudicotyledons</taxon>
        <taxon>Gunneridae</taxon>
        <taxon>Pentapetalae</taxon>
        <taxon>rosids</taxon>
        <taxon>Vitales</taxon>
        <taxon>Vitaceae</taxon>
        <taxon>Viteae</taxon>
        <taxon>Vitis</taxon>
    </lineage>
</organism>
<keyword evidence="10" id="KW-0067">ATP-binding</keyword>
<dbReference type="InParanoid" id="F6HYF4"/>
<dbReference type="InterPro" id="IPR036426">
    <property type="entry name" value="Bulb-type_lectin_dom_sf"/>
</dbReference>
<evidence type="ECO:0000259" key="19">
    <source>
        <dbReference type="PROSITE" id="PS50948"/>
    </source>
</evidence>
<evidence type="ECO:0000313" key="21">
    <source>
        <dbReference type="Proteomes" id="UP000009183"/>
    </source>
</evidence>
<feature type="domain" description="Apple" evidence="19">
    <location>
        <begin position="1"/>
        <end position="50"/>
    </location>
</feature>
<evidence type="ECO:0000256" key="12">
    <source>
        <dbReference type="ARBA" id="ARBA00023136"/>
    </source>
</evidence>
<dbReference type="InterPro" id="IPR000719">
    <property type="entry name" value="Prot_kinase_dom"/>
</dbReference>
<keyword evidence="5 16" id="KW-0812">Transmembrane</keyword>
<keyword evidence="13" id="KW-1015">Disulfide bond</keyword>
<feature type="domain" description="Bulb-type lectin" evidence="18">
    <location>
        <begin position="350"/>
        <end position="444"/>
    </location>
</feature>
<gene>
    <name evidence="20" type="ordered locus">VIT_09s0002g04550</name>
</gene>
<dbReference type="Pfam" id="PF08276">
    <property type="entry name" value="PAN_2"/>
    <property type="match status" value="1"/>
</dbReference>
<dbReference type="Proteomes" id="UP000009183">
    <property type="component" value="Chromosome 9"/>
</dbReference>
<dbReference type="PANTHER" id="PTHR27002:SF926">
    <property type="entry name" value="OS07G0535800 PROTEIN"/>
    <property type="match status" value="1"/>
</dbReference>
<dbReference type="GO" id="GO:0030246">
    <property type="term" value="F:carbohydrate binding"/>
    <property type="evidence" value="ECO:0007669"/>
    <property type="project" value="UniProtKB-KW"/>
</dbReference>
<feature type="domain" description="Protein kinase" evidence="17">
    <location>
        <begin position="172"/>
        <end position="444"/>
    </location>
</feature>
<dbReference type="PROSITE" id="PS50927">
    <property type="entry name" value="BULB_LECTIN"/>
    <property type="match status" value="1"/>
</dbReference>
<keyword evidence="15" id="KW-0325">Glycoprotein</keyword>
<keyword evidence="3" id="KW-0723">Serine/threonine-protein kinase</keyword>
<dbReference type="InterPro" id="IPR011009">
    <property type="entry name" value="Kinase-like_dom_sf"/>
</dbReference>
<evidence type="ECO:0000256" key="14">
    <source>
        <dbReference type="ARBA" id="ARBA00023170"/>
    </source>
</evidence>
<dbReference type="SUPFAM" id="SSF51110">
    <property type="entry name" value="alpha-D-mannose-specific plant lectins"/>
    <property type="match status" value="1"/>
</dbReference>
<keyword evidence="14" id="KW-0675">Receptor</keyword>
<keyword evidence="11 16" id="KW-1133">Transmembrane helix</keyword>
<dbReference type="SUPFAM" id="SSF56112">
    <property type="entry name" value="Protein kinase-like (PK-like)"/>
    <property type="match status" value="1"/>
</dbReference>
<evidence type="ECO:0000256" key="13">
    <source>
        <dbReference type="ARBA" id="ARBA00023157"/>
    </source>
</evidence>
<evidence type="ECO:0000256" key="5">
    <source>
        <dbReference type="ARBA" id="ARBA00022692"/>
    </source>
</evidence>
<evidence type="ECO:0000256" key="8">
    <source>
        <dbReference type="ARBA" id="ARBA00022741"/>
    </source>
</evidence>
<keyword evidence="6" id="KW-0732">Signal</keyword>
<dbReference type="FunFam" id="1.10.510.10:FF:002763">
    <property type="match status" value="1"/>
</dbReference>
<dbReference type="PROSITE" id="PS50948">
    <property type="entry name" value="PAN"/>
    <property type="match status" value="1"/>
</dbReference>
<dbReference type="STRING" id="29760.F6HYF4"/>
<name>F6HYF4_VITVI</name>
<evidence type="ECO:0000256" key="7">
    <source>
        <dbReference type="ARBA" id="ARBA00022734"/>
    </source>
</evidence>
<evidence type="ECO:0008006" key="22">
    <source>
        <dbReference type="Google" id="ProtNLM"/>
    </source>
</evidence>
<feature type="transmembrane region" description="Helical" evidence="16">
    <location>
        <begin position="86"/>
        <end position="111"/>
    </location>
</feature>
<dbReference type="GO" id="GO:0004674">
    <property type="term" value="F:protein serine/threonine kinase activity"/>
    <property type="evidence" value="ECO:0000318"/>
    <property type="project" value="GO_Central"/>
</dbReference>
<dbReference type="AlphaFoldDB" id="F6HYF4"/>
<dbReference type="GO" id="GO:0007165">
    <property type="term" value="P:signal transduction"/>
    <property type="evidence" value="ECO:0000318"/>
    <property type="project" value="GO_Central"/>
</dbReference>
<comment type="subcellular location">
    <subcellularLocation>
        <location evidence="1">Cell membrane</location>
        <topology evidence="1">Single-pass type I membrane protein</topology>
    </subcellularLocation>
</comment>
<keyword evidence="4" id="KW-0808">Transferase</keyword>
<dbReference type="InterPro" id="IPR003609">
    <property type="entry name" value="Pan_app"/>
</dbReference>
<keyword evidence="7" id="KW-0430">Lectin</keyword>
<keyword evidence="12 16" id="KW-0472">Membrane</keyword>
<dbReference type="PaxDb" id="29760-VIT_09s0002g04550.t01"/>
<dbReference type="Pfam" id="PF07714">
    <property type="entry name" value="PK_Tyr_Ser-Thr"/>
    <property type="match status" value="1"/>
</dbReference>
<dbReference type="InterPro" id="IPR001245">
    <property type="entry name" value="Ser-Thr/Tyr_kinase_cat_dom"/>
</dbReference>
<evidence type="ECO:0000256" key="1">
    <source>
        <dbReference type="ARBA" id="ARBA00004251"/>
    </source>
</evidence>
<evidence type="ECO:0000259" key="18">
    <source>
        <dbReference type="PROSITE" id="PS50927"/>
    </source>
</evidence>
<evidence type="ECO:0000256" key="10">
    <source>
        <dbReference type="ARBA" id="ARBA00022840"/>
    </source>
</evidence>
<dbReference type="PANTHER" id="PTHR27002">
    <property type="entry name" value="RECEPTOR-LIKE SERINE/THREONINE-PROTEIN KINASE SD1-8"/>
    <property type="match status" value="1"/>
</dbReference>
<evidence type="ECO:0000256" key="2">
    <source>
        <dbReference type="ARBA" id="ARBA00022475"/>
    </source>
</evidence>
<keyword evidence="8" id="KW-0547">Nucleotide-binding</keyword>
<dbReference type="Gene3D" id="3.30.200.20">
    <property type="entry name" value="Phosphorylase Kinase, domain 1"/>
    <property type="match status" value="1"/>
</dbReference>
<evidence type="ECO:0000259" key="17">
    <source>
        <dbReference type="PROSITE" id="PS50011"/>
    </source>
</evidence>
<keyword evidence="21" id="KW-1185">Reference proteome</keyword>
<keyword evidence="2" id="KW-1003">Cell membrane</keyword>
<evidence type="ECO:0000256" key="9">
    <source>
        <dbReference type="ARBA" id="ARBA00022777"/>
    </source>
</evidence>
<dbReference type="PROSITE" id="PS50011">
    <property type="entry name" value="PROTEIN_KINASE_DOM"/>
    <property type="match status" value="1"/>
</dbReference>
<dbReference type="GO" id="GO:0005886">
    <property type="term" value="C:plasma membrane"/>
    <property type="evidence" value="ECO:0000318"/>
    <property type="project" value="GO_Central"/>
</dbReference>
<sequence length="444" mass="50269">MSIIDCQAKCWSECPCVAYASTNDDRTGCEIWSKEMQRLFRVEEYYDGQAREIYFLPSNQADDRSWFIDEKRVIEEKNAADEGMPWLINAVGVIVGGSVGFIACSLCYLGWKDLTIKEKEYNRQQELLFELGAITKSLTKYGNANKLEKNGKSSNELQLFSFQSIATATNNFSTENKLGEGGFGPVYKGVLLDKQEIAIKKLSRGSGQGLEEFKNEILLIGKLQHNNLVRLLGCCIKGEEKILIYEYLPNKSLDFFLFEDCWYIAWELWKEGRILELMDQTMGDLCPKNVIRRCIHVGLLCVQENPIDRPTISEVLSMLSNESMQLSTPKQPAFFIGRTVQESKIPTSRSENCSLNNEMRDWQHLVSANGVFRLEFFSHGTSGKRYLGILLNIYHWPVPLGKGEVWVANRNNPILDTSGSLLIDSDGNLRISSSGSSPIILNSR</sequence>
<evidence type="ECO:0000256" key="16">
    <source>
        <dbReference type="SAM" id="Phobius"/>
    </source>
</evidence>
<dbReference type="InterPro" id="IPR001480">
    <property type="entry name" value="Bulb-type_lectin_dom"/>
</dbReference>
<dbReference type="FunFam" id="3.30.200.20:FF:000330">
    <property type="entry name" value="G-type lectin S-receptor-like serine/threonine-protein kinase At4g03230"/>
    <property type="match status" value="1"/>
</dbReference>
<dbReference type="EMBL" id="FN596494">
    <property type="protein sequence ID" value="CCB59477.1"/>
    <property type="molecule type" value="Genomic_DNA"/>
</dbReference>
<evidence type="ECO:0000256" key="6">
    <source>
        <dbReference type="ARBA" id="ARBA00022729"/>
    </source>
</evidence>
<reference evidence="21" key="1">
    <citation type="journal article" date="2007" name="Nature">
        <title>The grapevine genome sequence suggests ancestral hexaploidization in major angiosperm phyla.</title>
        <authorList>
            <consortium name="The French-Italian Public Consortium for Grapevine Genome Characterization."/>
            <person name="Jaillon O."/>
            <person name="Aury J.-M."/>
            <person name="Noel B."/>
            <person name="Policriti A."/>
            <person name="Clepet C."/>
            <person name="Casagrande A."/>
            <person name="Choisne N."/>
            <person name="Aubourg S."/>
            <person name="Vitulo N."/>
            <person name="Jubin C."/>
            <person name="Vezzi A."/>
            <person name="Legeai F."/>
            <person name="Hugueney P."/>
            <person name="Dasilva C."/>
            <person name="Horner D."/>
            <person name="Mica E."/>
            <person name="Jublot D."/>
            <person name="Poulain J."/>
            <person name="Bruyere C."/>
            <person name="Billault A."/>
            <person name="Segurens B."/>
            <person name="Gouyvenoux M."/>
            <person name="Ugarte E."/>
            <person name="Cattonaro F."/>
            <person name="Anthouard V."/>
            <person name="Vico V."/>
            <person name="Del Fabbro C."/>
            <person name="Alaux M."/>
            <person name="Di Gaspero G."/>
            <person name="Dumas V."/>
            <person name="Felice N."/>
            <person name="Paillard S."/>
            <person name="Juman I."/>
            <person name="Moroldo M."/>
            <person name="Scalabrin S."/>
            <person name="Canaguier A."/>
            <person name="Le Clainche I."/>
            <person name="Malacrida G."/>
            <person name="Durand E."/>
            <person name="Pesole G."/>
            <person name="Laucou V."/>
            <person name="Chatelet P."/>
            <person name="Merdinoglu D."/>
            <person name="Delledonne M."/>
            <person name="Pezzotti M."/>
            <person name="Lecharny A."/>
            <person name="Scarpelli C."/>
            <person name="Artiguenave F."/>
            <person name="Pe M.E."/>
            <person name="Valle G."/>
            <person name="Morgante M."/>
            <person name="Caboche M."/>
            <person name="Adam-Blondon A.-F."/>
            <person name="Weissenbach J."/>
            <person name="Quetier F."/>
            <person name="Wincker P."/>
        </authorList>
    </citation>
    <scope>NUCLEOTIDE SEQUENCE [LARGE SCALE GENOMIC DNA]</scope>
    <source>
        <strain evidence="21">cv. Pinot noir / PN40024</strain>
    </source>
</reference>
<evidence type="ECO:0000313" key="20">
    <source>
        <dbReference type="EMBL" id="CCB59477.1"/>
    </source>
</evidence>
<dbReference type="Gene3D" id="2.90.10.10">
    <property type="entry name" value="Bulb-type lectin domain"/>
    <property type="match status" value="1"/>
</dbReference>
<dbReference type="HOGENOM" id="CLU_617385_0_0_1"/>